<keyword evidence="7" id="KW-0520">NAD</keyword>
<keyword evidence="3" id="KW-0285">Flavoprotein</keyword>
<dbReference type="InterPro" id="IPR023753">
    <property type="entry name" value="FAD/NAD-binding_dom"/>
</dbReference>
<dbReference type="InterPro" id="IPR018490">
    <property type="entry name" value="cNMP-bd_dom_sf"/>
</dbReference>
<dbReference type="SUPFAM" id="SSF51905">
    <property type="entry name" value="FAD/NAD(P)-binding domain"/>
    <property type="match status" value="1"/>
</dbReference>
<dbReference type="PANTHER" id="PTHR43706">
    <property type="entry name" value="NADH DEHYDROGENASE"/>
    <property type="match status" value="1"/>
</dbReference>
<evidence type="ECO:0000259" key="9">
    <source>
        <dbReference type="PROSITE" id="PS50042"/>
    </source>
</evidence>
<evidence type="ECO:0000256" key="3">
    <source>
        <dbReference type="ARBA" id="ARBA00022630"/>
    </source>
</evidence>
<dbReference type="SUPFAM" id="SSF51206">
    <property type="entry name" value="cAMP-binding domain-like"/>
    <property type="match status" value="1"/>
</dbReference>
<proteinExistence type="inferred from homology"/>
<keyword evidence="5" id="KW-0809">Transit peptide</keyword>
<dbReference type="InterPro" id="IPR054585">
    <property type="entry name" value="NDH2-like_C"/>
</dbReference>
<evidence type="ECO:0000313" key="10">
    <source>
        <dbReference type="EMBL" id="TCS64938.1"/>
    </source>
</evidence>
<dbReference type="Pfam" id="PF00027">
    <property type="entry name" value="cNMP_binding"/>
    <property type="match status" value="1"/>
</dbReference>
<sequence length="551" mass="60758">MTKVIILGGGFGGVFTAKHLKKIAPPDTDIRLISENNYFTFQPLLPEVAAGAIGASDSVTPLRVLLPGVRTVMGEVRAIDLARKNVDIVQGSKRRIKTMTYDHLVLALGQVVHLSRVPGLEEHAFPIKHSAHALRLRNHVINCLEYADSVDDPQIKARLLTFVVVGAGFSGVETVGEIKDMIDRSLKFYPNIAKADVRTVLVEFSDRILGELPEKLANYAQERLARQGIDVWLNTAVKSASATTVEMADGRILTSSTVVATIGNGPSPLIEALDIEKERGRLKVDRFMRIPGVDGAWAVGDAALIPLTDTPEGPRDYAPPTAQFAVREGQQLAANVAAQISGAPLKAFHYVPRGAMASIGNYRAVASTMGVQLHGVLAWLLWRTFYLGMLPGAVTKLRVVLNWALDLFAPRNLGQVQEVKKPSAKYMRFSEGQEVFEPGMIPDGFYTIVSGSCRLEIPRDDGGAPYRRDLKVGDHFGERVLFRQQLRTGRVTALEDSRVLRVQRDDFWRLSSSFPMLEKYFKNYIAENFPEDLRPHVLGGTERDTKTPPKS</sequence>
<dbReference type="RefSeq" id="WP_165886200.1">
    <property type="nucleotide sequence ID" value="NZ_CP119676.1"/>
</dbReference>
<reference evidence="10 11" key="1">
    <citation type="submission" date="2019-03" db="EMBL/GenBank/DDBJ databases">
        <title>Genomic Encyclopedia of Type Strains, Phase IV (KMG-IV): sequencing the most valuable type-strain genomes for metagenomic binning, comparative biology and taxonomic classification.</title>
        <authorList>
            <person name="Goeker M."/>
        </authorList>
    </citation>
    <scope>NUCLEOTIDE SEQUENCE [LARGE SCALE GENOMIC DNA]</scope>
    <source>
        <strain evidence="10 11">DSM 101688</strain>
    </source>
</reference>
<accession>A0A4R3JFN2</accession>
<evidence type="ECO:0000256" key="8">
    <source>
        <dbReference type="ARBA" id="ARBA00047599"/>
    </source>
</evidence>
<dbReference type="Proteomes" id="UP000295304">
    <property type="component" value="Unassembled WGS sequence"/>
</dbReference>
<dbReference type="Pfam" id="PF22366">
    <property type="entry name" value="NDH2_C"/>
    <property type="match status" value="1"/>
</dbReference>
<dbReference type="EC" id="1.6.5.9" evidence="2"/>
<evidence type="ECO:0000313" key="11">
    <source>
        <dbReference type="Proteomes" id="UP000295304"/>
    </source>
</evidence>
<evidence type="ECO:0000256" key="2">
    <source>
        <dbReference type="ARBA" id="ARBA00012637"/>
    </source>
</evidence>
<organism evidence="10 11">
    <name type="scientific">Varunaivibrio sulfuroxidans</name>
    <dbReference type="NCBI Taxonomy" id="1773489"/>
    <lineage>
        <taxon>Bacteria</taxon>
        <taxon>Pseudomonadati</taxon>
        <taxon>Pseudomonadota</taxon>
        <taxon>Alphaproteobacteria</taxon>
        <taxon>Rhodospirillales</taxon>
        <taxon>Magnetovibrionaceae</taxon>
        <taxon>Varunaivibrio</taxon>
    </lineage>
</organism>
<dbReference type="PROSITE" id="PS50042">
    <property type="entry name" value="CNMP_BINDING_3"/>
    <property type="match status" value="1"/>
</dbReference>
<evidence type="ECO:0000256" key="6">
    <source>
        <dbReference type="ARBA" id="ARBA00023002"/>
    </source>
</evidence>
<dbReference type="Gene3D" id="2.60.120.10">
    <property type="entry name" value="Jelly Rolls"/>
    <property type="match status" value="1"/>
</dbReference>
<dbReference type="Pfam" id="PF07992">
    <property type="entry name" value="Pyr_redox_2"/>
    <property type="match status" value="1"/>
</dbReference>
<dbReference type="InterPro" id="IPR036188">
    <property type="entry name" value="FAD/NAD-bd_sf"/>
</dbReference>
<comment type="caution">
    <text evidence="10">The sequence shown here is derived from an EMBL/GenBank/DDBJ whole genome shotgun (WGS) entry which is preliminary data.</text>
</comment>
<gene>
    <name evidence="10" type="ORF">EDD55_101269</name>
</gene>
<keyword evidence="6" id="KW-0560">Oxidoreductase</keyword>
<dbReference type="Gene3D" id="3.50.50.100">
    <property type="match status" value="1"/>
</dbReference>
<evidence type="ECO:0000256" key="1">
    <source>
        <dbReference type="ARBA" id="ARBA00005272"/>
    </source>
</evidence>
<keyword evidence="4" id="KW-0274">FAD</keyword>
<dbReference type="PANTHER" id="PTHR43706:SF47">
    <property type="entry name" value="EXTERNAL NADH-UBIQUINONE OXIDOREDUCTASE 1, MITOCHONDRIAL-RELATED"/>
    <property type="match status" value="1"/>
</dbReference>
<dbReference type="SMART" id="SM00100">
    <property type="entry name" value="cNMP"/>
    <property type="match status" value="1"/>
</dbReference>
<protein>
    <recommendedName>
        <fullName evidence="2">NADH:ubiquinone reductase (non-electrogenic)</fullName>
        <ecNumber evidence="2">1.6.5.9</ecNumber>
    </recommendedName>
</protein>
<dbReference type="InterPro" id="IPR000595">
    <property type="entry name" value="cNMP-bd_dom"/>
</dbReference>
<dbReference type="EMBL" id="SLZW01000001">
    <property type="protein sequence ID" value="TCS64938.1"/>
    <property type="molecule type" value="Genomic_DNA"/>
</dbReference>
<comment type="catalytic activity">
    <reaction evidence="8">
        <text>a quinone + NADH + H(+) = a quinol + NAD(+)</text>
        <dbReference type="Rhea" id="RHEA:46160"/>
        <dbReference type="ChEBI" id="CHEBI:15378"/>
        <dbReference type="ChEBI" id="CHEBI:24646"/>
        <dbReference type="ChEBI" id="CHEBI:57540"/>
        <dbReference type="ChEBI" id="CHEBI:57945"/>
        <dbReference type="ChEBI" id="CHEBI:132124"/>
        <dbReference type="EC" id="1.6.5.9"/>
    </reaction>
</comment>
<keyword evidence="11" id="KW-1185">Reference proteome</keyword>
<dbReference type="InterPro" id="IPR014710">
    <property type="entry name" value="RmlC-like_jellyroll"/>
</dbReference>
<comment type="similarity">
    <text evidence="1">Belongs to the NADH dehydrogenase family.</text>
</comment>
<evidence type="ECO:0000256" key="7">
    <source>
        <dbReference type="ARBA" id="ARBA00023027"/>
    </source>
</evidence>
<name>A0A4R3JFN2_9PROT</name>
<dbReference type="InterPro" id="IPR045024">
    <property type="entry name" value="NDH-2"/>
</dbReference>
<evidence type="ECO:0000256" key="5">
    <source>
        <dbReference type="ARBA" id="ARBA00022946"/>
    </source>
</evidence>
<dbReference type="AlphaFoldDB" id="A0A4R3JFN2"/>
<dbReference type="CDD" id="cd00038">
    <property type="entry name" value="CAP_ED"/>
    <property type="match status" value="1"/>
</dbReference>
<evidence type="ECO:0000256" key="4">
    <source>
        <dbReference type="ARBA" id="ARBA00022827"/>
    </source>
</evidence>
<feature type="domain" description="Cyclic nucleotide-binding" evidence="9">
    <location>
        <begin position="429"/>
        <end position="510"/>
    </location>
</feature>
<dbReference type="GO" id="GO:0050136">
    <property type="term" value="F:NADH dehydrogenase (quinone) (non-electrogenic) activity"/>
    <property type="evidence" value="ECO:0007669"/>
    <property type="project" value="UniProtKB-EC"/>
</dbReference>